<name>A0A3B0YCF8_9ZZZZ</name>
<organism evidence="1">
    <name type="scientific">hydrothermal vent metagenome</name>
    <dbReference type="NCBI Taxonomy" id="652676"/>
    <lineage>
        <taxon>unclassified sequences</taxon>
        <taxon>metagenomes</taxon>
        <taxon>ecological metagenomes</taxon>
    </lineage>
</organism>
<sequence length="86" mass="9840">MIDWLKYFPLELREVEKAQTPRGPSFSWARTFKFGMADSLLTFRVPRHRPISSSSYRSVNVTNHSNLLNCPARSFNSGVIFSPSGF</sequence>
<dbReference type="AlphaFoldDB" id="A0A3B0YCF8"/>
<dbReference type="EMBL" id="UOFG01000273">
    <property type="protein sequence ID" value="VAW66384.1"/>
    <property type="molecule type" value="Genomic_DNA"/>
</dbReference>
<accession>A0A3B0YCF8</accession>
<proteinExistence type="predicted"/>
<protein>
    <submittedName>
        <fullName evidence="1">Uncharacterized protein</fullName>
    </submittedName>
</protein>
<evidence type="ECO:0000313" key="1">
    <source>
        <dbReference type="EMBL" id="VAW66384.1"/>
    </source>
</evidence>
<gene>
    <name evidence="1" type="ORF">MNBD_GAMMA11-3325</name>
</gene>
<reference evidence="1" key="1">
    <citation type="submission" date="2018-06" db="EMBL/GenBank/DDBJ databases">
        <authorList>
            <person name="Zhirakovskaya E."/>
        </authorList>
    </citation>
    <scope>NUCLEOTIDE SEQUENCE</scope>
</reference>